<feature type="compositionally biased region" description="Polar residues" evidence="1">
    <location>
        <begin position="389"/>
        <end position="401"/>
    </location>
</feature>
<feature type="region of interest" description="Disordered" evidence="1">
    <location>
        <begin position="347"/>
        <end position="417"/>
    </location>
</feature>
<feature type="compositionally biased region" description="Basic residues" evidence="1">
    <location>
        <begin position="251"/>
        <end position="264"/>
    </location>
</feature>
<organism evidence="2 3">
    <name type="scientific">Plectosphaerella cucumerina</name>
    <dbReference type="NCBI Taxonomy" id="40658"/>
    <lineage>
        <taxon>Eukaryota</taxon>
        <taxon>Fungi</taxon>
        <taxon>Dikarya</taxon>
        <taxon>Ascomycota</taxon>
        <taxon>Pezizomycotina</taxon>
        <taxon>Sordariomycetes</taxon>
        <taxon>Hypocreomycetidae</taxon>
        <taxon>Glomerellales</taxon>
        <taxon>Plectosphaerellaceae</taxon>
        <taxon>Plectosphaerella</taxon>
    </lineage>
</organism>
<reference evidence="2" key="1">
    <citation type="journal article" date="2021" name="Nat. Commun.">
        <title>Genetic determinants of endophytism in the Arabidopsis root mycobiome.</title>
        <authorList>
            <person name="Mesny F."/>
            <person name="Miyauchi S."/>
            <person name="Thiergart T."/>
            <person name="Pickel B."/>
            <person name="Atanasova L."/>
            <person name="Karlsson M."/>
            <person name="Huettel B."/>
            <person name="Barry K.W."/>
            <person name="Haridas S."/>
            <person name="Chen C."/>
            <person name="Bauer D."/>
            <person name="Andreopoulos W."/>
            <person name="Pangilinan J."/>
            <person name="LaButti K."/>
            <person name="Riley R."/>
            <person name="Lipzen A."/>
            <person name="Clum A."/>
            <person name="Drula E."/>
            <person name="Henrissat B."/>
            <person name="Kohler A."/>
            <person name="Grigoriev I.V."/>
            <person name="Martin F.M."/>
            <person name="Hacquard S."/>
        </authorList>
    </citation>
    <scope>NUCLEOTIDE SEQUENCE</scope>
    <source>
        <strain evidence="2">MPI-CAGE-AT-0016</strain>
    </source>
</reference>
<gene>
    <name evidence="2" type="ORF">B0T11DRAFT_120146</name>
</gene>
<feature type="region of interest" description="Disordered" evidence="1">
    <location>
        <begin position="1"/>
        <end position="82"/>
    </location>
</feature>
<name>A0A8K0X0Z7_9PEZI</name>
<feature type="compositionally biased region" description="Low complexity" evidence="1">
    <location>
        <begin position="190"/>
        <end position="201"/>
    </location>
</feature>
<comment type="caution">
    <text evidence="2">The sequence shown here is derived from an EMBL/GenBank/DDBJ whole genome shotgun (WGS) entry which is preliminary data.</text>
</comment>
<feature type="compositionally biased region" description="Polar residues" evidence="1">
    <location>
        <begin position="48"/>
        <end position="65"/>
    </location>
</feature>
<feature type="compositionally biased region" description="Polar residues" evidence="1">
    <location>
        <begin position="202"/>
        <end position="212"/>
    </location>
</feature>
<feature type="compositionally biased region" description="Basic and acidic residues" evidence="1">
    <location>
        <begin position="150"/>
        <end position="162"/>
    </location>
</feature>
<feature type="region of interest" description="Disordered" evidence="1">
    <location>
        <begin position="319"/>
        <end position="338"/>
    </location>
</feature>
<dbReference type="AlphaFoldDB" id="A0A8K0X0Z7"/>
<accession>A0A8K0X0Z7</accession>
<dbReference type="OrthoDB" id="5244857at2759"/>
<evidence type="ECO:0000256" key="1">
    <source>
        <dbReference type="SAM" id="MobiDB-lite"/>
    </source>
</evidence>
<feature type="compositionally biased region" description="Polar residues" evidence="1">
    <location>
        <begin position="228"/>
        <end position="240"/>
    </location>
</feature>
<feature type="region of interest" description="Disordered" evidence="1">
    <location>
        <begin position="542"/>
        <end position="580"/>
    </location>
</feature>
<feature type="region of interest" description="Disordered" evidence="1">
    <location>
        <begin position="615"/>
        <end position="634"/>
    </location>
</feature>
<feature type="region of interest" description="Disordered" evidence="1">
    <location>
        <begin position="190"/>
        <end position="266"/>
    </location>
</feature>
<dbReference type="EMBL" id="JAGPXD010000005">
    <property type="protein sequence ID" value="KAH7353721.1"/>
    <property type="molecule type" value="Genomic_DNA"/>
</dbReference>
<keyword evidence="3" id="KW-1185">Reference proteome</keyword>
<protein>
    <submittedName>
        <fullName evidence="2">Uncharacterized protein</fullName>
    </submittedName>
</protein>
<feature type="compositionally biased region" description="Polar residues" evidence="1">
    <location>
        <begin position="545"/>
        <end position="555"/>
    </location>
</feature>
<feature type="compositionally biased region" description="Low complexity" evidence="1">
    <location>
        <begin position="563"/>
        <end position="572"/>
    </location>
</feature>
<feature type="region of interest" description="Disordered" evidence="1">
    <location>
        <begin position="94"/>
        <end position="162"/>
    </location>
</feature>
<dbReference type="Proteomes" id="UP000813385">
    <property type="component" value="Unassembled WGS sequence"/>
</dbReference>
<evidence type="ECO:0000313" key="2">
    <source>
        <dbReference type="EMBL" id="KAH7353721.1"/>
    </source>
</evidence>
<proteinExistence type="predicted"/>
<evidence type="ECO:0000313" key="3">
    <source>
        <dbReference type="Proteomes" id="UP000813385"/>
    </source>
</evidence>
<sequence>MTQLGHGQRTPRDPSPEGLGAPMQRSQSVYRPTRPLPPLSYLWEESSDGSLSETESLSQPRTPVKSNRKASLCLPRGSVDVSLSPATLKRLSERKHLVFSAPPKQSPSPPPMAAASPSLGRARIASGASRLSRTGHIEALPQGSSSTESEMERPAGKGRPAEADELADNIQQLIRETDNAFKSVGSALADLPTLSPLPDTPNGTAPKTTMSPTFGRPSICTDGLPQTVLRNTSNVTSPSIKSPIRTSSVSKVKRTKSRKSKKTKANVTSLSARVSRWALGENVTDILKGNFLRKIEADEMLTPERLEVVRASKEYQLRQNASRETLSTDTDDDSETPVDAFHLQDLPARIGSSGVDMSGDQTLPRPGRPVRCDFSLPRKQPSPIRCTEQDANASNTTTQEEQAAPTPPPKNPARPALKSTYVSQPLPTIPEVLVSKPATPKQEPSAWYSPIVDDETIYFQSTPYTMNMQTFRHGRIFLPKPDVPRCMSIDDTLDWTAFQMAILGGAGDFISGSSDFTHRDEDGLDDLSAWFDGFGFETAGGLVSAGTTPMGSPRSTHPRGESGEYSSASSSATDPDLDLPIPVAQEFPHGFWNEGSFDASRFAPGTEKCKIKRWTLEGAPKRPGNNRDSTGSLPQSPMVDLVFVGEGDEAELVPMGYNLGHDLGDFLRWENQAMFSYGQE</sequence>